<organism evidence="1 2">
    <name type="scientific">Holospora obtusa F1</name>
    <dbReference type="NCBI Taxonomy" id="1399147"/>
    <lineage>
        <taxon>Bacteria</taxon>
        <taxon>Pseudomonadati</taxon>
        <taxon>Pseudomonadota</taxon>
        <taxon>Alphaproteobacteria</taxon>
        <taxon>Holosporales</taxon>
        <taxon>Holosporaceae</taxon>
        <taxon>Holospora</taxon>
    </lineage>
</organism>
<name>W6TU25_HOLOB</name>
<keyword evidence="2" id="KW-1185">Reference proteome</keyword>
<dbReference type="EMBL" id="AWTR02000053">
    <property type="protein sequence ID" value="ETZ07297.1"/>
    <property type="molecule type" value="Genomic_DNA"/>
</dbReference>
<sequence>MNESKVFLSVIEGRRSWICDLRIFFRTKMLLRKLQLNLTMAKRLRMKLSHFDYLTSNFTFFLQCTKF</sequence>
<gene>
    <name evidence="1" type="ORF">P618_200505</name>
</gene>
<proteinExistence type="predicted"/>
<accession>W6TU25</accession>
<protein>
    <submittedName>
        <fullName evidence="1">Uncharacterized protein</fullName>
    </submittedName>
</protein>
<evidence type="ECO:0000313" key="2">
    <source>
        <dbReference type="Proteomes" id="UP000019112"/>
    </source>
</evidence>
<dbReference type="AlphaFoldDB" id="W6TU25"/>
<reference evidence="1 2" key="1">
    <citation type="journal article" date="2014" name="FEMS Microbiol. Lett.">
        <title>Draft genome sequences of three Holospora species (Holospora obtusa, Holospora undulata, and Holospora elegans), endonuclear symbiotic bacteria of the ciliate Paramecium caudatum.</title>
        <authorList>
            <person name="Dohra H."/>
            <person name="Tanaka K."/>
            <person name="Suzuki T."/>
            <person name="Fujishima M."/>
            <person name="Suzuki H."/>
        </authorList>
    </citation>
    <scope>NUCLEOTIDE SEQUENCE [LARGE SCALE GENOMIC DNA]</scope>
    <source>
        <strain evidence="1 2">F1</strain>
    </source>
</reference>
<dbReference type="Proteomes" id="UP000019112">
    <property type="component" value="Unassembled WGS sequence"/>
</dbReference>
<dbReference type="STRING" id="1399147.P618_200505"/>
<comment type="caution">
    <text evidence="1">The sequence shown here is derived from an EMBL/GenBank/DDBJ whole genome shotgun (WGS) entry which is preliminary data.</text>
</comment>
<evidence type="ECO:0000313" key="1">
    <source>
        <dbReference type="EMBL" id="ETZ07297.1"/>
    </source>
</evidence>